<organism evidence="18 19">
    <name type="scientific">Ictidomys tridecemlineatus</name>
    <name type="common">Thirteen-lined ground squirrel</name>
    <name type="synonym">Spermophilus tridecemlineatus</name>
    <dbReference type="NCBI Taxonomy" id="43179"/>
    <lineage>
        <taxon>Eukaryota</taxon>
        <taxon>Metazoa</taxon>
        <taxon>Chordata</taxon>
        <taxon>Craniata</taxon>
        <taxon>Vertebrata</taxon>
        <taxon>Euteleostomi</taxon>
        <taxon>Mammalia</taxon>
        <taxon>Eutheria</taxon>
        <taxon>Euarchontoglires</taxon>
        <taxon>Glires</taxon>
        <taxon>Rodentia</taxon>
        <taxon>Sciuromorpha</taxon>
        <taxon>Sciuridae</taxon>
        <taxon>Xerinae</taxon>
        <taxon>Marmotini</taxon>
        <taxon>Ictidomys</taxon>
    </lineage>
</organism>
<dbReference type="PROSITE" id="PS50011">
    <property type="entry name" value="PROTEIN_KINASE_DOM"/>
    <property type="match status" value="1"/>
</dbReference>
<dbReference type="PANTHER" id="PTHR24417">
    <property type="entry name" value="SERINE/THREONINE-PROTEIN KINASE LMTK1"/>
    <property type="match status" value="1"/>
</dbReference>
<proteinExistence type="predicted"/>
<feature type="compositionally biased region" description="Low complexity" evidence="15">
    <location>
        <begin position="608"/>
        <end position="624"/>
    </location>
</feature>
<dbReference type="eggNOG" id="ENOG502R1RA">
    <property type="taxonomic scope" value="Eukaryota"/>
</dbReference>
<dbReference type="EMBL" id="AGTP01089651">
    <property type="status" value="NOT_ANNOTATED_CDS"/>
    <property type="molecule type" value="Genomic_DNA"/>
</dbReference>
<dbReference type="PROSITE" id="PS00107">
    <property type="entry name" value="PROTEIN_KINASE_ATP"/>
    <property type="match status" value="1"/>
</dbReference>
<dbReference type="GO" id="GO:0005737">
    <property type="term" value="C:cytoplasm"/>
    <property type="evidence" value="ECO:0007669"/>
    <property type="project" value="UniProtKB-ARBA"/>
</dbReference>
<evidence type="ECO:0000256" key="9">
    <source>
        <dbReference type="ARBA" id="ARBA00022840"/>
    </source>
</evidence>
<dbReference type="AlphaFoldDB" id="I3N1A6"/>
<feature type="compositionally biased region" description="Gly residues" evidence="15">
    <location>
        <begin position="874"/>
        <end position="893"/>
    </location>
</feature>
<feature type="compositionally biased region" description="Pro residues" evidence="15">
    <location>
        <begin position="625"/>
        <end position="635"/>
    </location>
</feature>
<feature type="region of interest" description="Disordered" evidence="15">
    <location>
        <begin position="1073"/>
        <end position="1172"/>
    </location>
</feature>
<feature type="compositionally biased region" description="Low complexity" evidence="15">
    <location>
        <begin position="1009"/>
        <end position="1022"/>
    </location>
</feature>
<feature type="compositionally biased region" description="Basic and acidic residues" evidence="15">
    <location>
        <begin position="689"/>
        <end position="713"/>
    </location>
</feature>
<dbReference type="PROSITE" id="PS00109">
    <property type="entry name" value="PROTEIN_KINASE_TYR"/>
    <property type="match status" value="1"/>
</dbReference>
<evidence type="ECO:0000256" key="3">
    <source>
        <dbReference type="ARBA" id="ARBA00022527"/>
    </source>
</evidence>
<feature type="compositionally biased region" description="Pro residues" evidence="15">
    <location>
        <begin position="1096"/>
        <end position="1108"/>
    </location>
</feature>
<feature type="compositionally biased region" description="Polar residues" evidence="15">
    <location>
        <begin position="1077"/>
        <end position="1087"/>
    </location>
</feature>
<accession>I3N1A6</accession>
<evidence type="ECO:0000256" key="10">
    <source>
        <dbReference type="ARBA" id="ARBA00022989"/>
    </source>
</evidence>
<dbReference type="GeneTree" id="ENSGT00940000154244"/>
<evidence type="ECO:0000256" key="15">
    <source>
        <dbReference type="SAM" id="MobiDB-lite"/>
    </source>
</evidence>
<keyword evidence="8" id="KW-0418">Kinase</keyword>
<keyword evidence="3" id="KW-0723">Serine/threonine-protein kinase</keyword>
<sequence length="1172" mass="125136">METSAPRVGVRASGRHHLHLPSILDKMPAPGALILLAAVSASGCLASPAHPDGFALGRAPLAPPYAVVLISCSGLLAFIFLLLTCLCCKRGDVGFKEFENPEGEDCSGEYTPPAEETSSSQSLPDVYILPLAEVSLPMPAPQPSHSDMTTPLSLSRQHLSYLQEIGSGWFGKVILGELFSDYTPAQVVVKELRASAGPLEQRKFISEAQPYRSLQHPNVLQCLGLCVETLPFLLIMEFCQLGDLKRYLRAQRPPEGLSPELPPRDLRTLQRMGLEIARGLAHLHSHNYVHSDLALRNCLLTSDLTVRIGDYGLAHSNYKEDYYLTPERLWIPLRWAAPELLGELHGTFMVVDQSRESNIWSLGVTLWELFEFGAQPYRHLSDEEVLAFVVRQQHVKLARPRLKLPYADYWYDILQSCWRPPAQRPSASDLQLQLTYLLSERPPRPPPPPPPPRDGPFPWPWPPSHSAPRPGTLSSPFPLLDGFPGADPDDVLTVTESSRGLNLECLWEKARRGAGRGGGAPPWQPASAPPAPHANPSNPFYEALSTPSVLPVISARSPSVSSEYYIRLEEHGSPPEPLFPNDWDPLDPGVPAPQAPQAPSEVPQLVGPSAAGSPRATRPRSAPATPRPGSPPTPREPGEANFRSSSEHRAATDVPAGGCDKEPPRGQGGGERPREQRESPRPEQGPDSPGRREESPKPEPPRERGDSVGERGSESPGHGGEGEREEKVLENGDLTPPRKEEKALENGELRSPEAGEKLLVNGGLVSPKSEEMVSENGSLSFPRNTERPPETGPWRAPGPREKTLESGGPPAPETSLEKALIPGEVALPQNGLETAPGPLGPAPKSGTLEPGTERRAHETGGVQRAPGAGRLDLGSGGQAPVGMGMAPGGGPGSGVDAKAGWVDSMRPQPLPPPPLEAQLRRPEPAPQRSKPEVAPEGELGVPDSRAAGDTAPSGDGDPPKPERKGPEMPRLFLDLGPPQGNSEQIKGEGFVGSLGATPSGVRGAGGSRSGAAGPADPGATAGLRSCLFPCPWLSWANVQTALPSPRGADESEDSELERKRKMVSFHGDVTVYLFDQETPTNELSVQGPSEGDTDPSTPPAPPTPPHPATPGDGFPSNDSGFGGSFEWAEDFPLLPPPGPPLCFSRFSVSPALETPGPPARAPDARPAGPVEN</sequence>
<dbReference type="PRINTS" id="PR00109">
    <property type="entry name" value="TYRKINASE"/>
</dbReference>
<reference evidence="18" key="2">
    <citation type="submission" date="2025-08" db="UniProtKB">
        <authorList>
            <consortium name="Ensembl"/>
        </authorList>
    </citation>
    <scope>IDENTIFICATION</scope>
</reference>
<feature type="compositionally biased region" description="Basic and acidic residues" evidence="15">
    <location>
        <begin position="918"/>
        <end position="933"/>
    </location>
</feature>
<dbReference type="InterPro" id="IPR008266">
    <property type="entry name" value="Tyr_kinase_AS"/>
</dbReference>
<evidence type="ECO:0000256" key="8">
    <source>
        <dbReference type="ARBA" id="ARBA00022777"/>
    </source>
</evidence>
<evidence type="ECO:0000313" key="18">
    <source>
        <dbReference type="Ensembl" id="ENSSTOP00000018152.2"/>
    </source>
</evidence>
<comment type="subcellular location">
    <subcellularLocation>
        <location evidence="1">Membrane</location>
        <topology evidence="1">Single-pass membrane protein</topology>
    </subcellularLocation>
</comment>
<evidence type="ECO:0000256" key="11">
    <source>
        <dbReference type="ARBA" id="ARBA00023136"/>
    </source>
</evidence>
<dbReference type="GO" id="GO:0012505">
    <property type="term" value="C:endomembrane system"/>
    <property type="evidence" value="ECO:0007669"/>
    <property type="project" value="UniProtKB-ARBA"/>
</dbReference>
<reference evidence="18" key="3">
    <citation type="submission" date="2025-09" db="UniProtKB">
        <authorList>
            <consortium name="Ensembl"/>
        </authorList>
    </citation>
    <scope>IDENTIFICATION</scope>
</reference>
<evidence type="ECO:0000313" key="19">
    <source>
        <dbReference type="Proteomes" id="UP000005215"/>
    </source>
</evidence>
<dbReference type="InterPro" id="IPR017441">
    <property type="entry name" value="Protein_kinase_ATP_BS"/>
</dbReference>
<dbReference type="InterPro" id="IPR011009">
    <property type="entry name" value="Kinase-like_dom_sf"/>
</dbReference>
<reference evidence="19" key="1">
    <citation type="submission" date="2011-11" db="EMBL/GenBank/DDBJ databases">
        <title>The Draft Genome of Spermophilus tridecemlineatus.</title>
        <authorList>
            <consortium name="The Broad Institute Genome Assembly &amp; Analysis Group"/>
            <consortium name="Computational R&amp;D Group"/>
            <consortium name="and Sequencing Platform"/>
            <person name="Di Palma F."/>
            <person name="Alfoldi J."/>
            <person name="Johnson J."/>
            <person name="Berlin A."/>
            <person name="Gnerre S."/>
            <person name="Jaffe D."/>
            <person name="MacCallum I."/>
            <person name="Young S."/>
            <person name="Walker B.J."/>
            <person name="Lindblad-Toh K."/>
        </authorList>
    </citation>
    <scope>NUCLEOTIDE SEQUENCE [LARGE SCALE GENOMIC DNA]</scope>
</reference>
<dbReference type="Gene3D" id="3.30.200.20">
    <property type="entry name" value="Phosphorylase Kinase, domain 1"/>
    <property type="match status" value="1"/>
</dbReference>
<dbReference type="InterPro" id="IPR001245">
    <property type="entry name" value="Ser-Thr/Tyr_kinase_cat_dom"/>
</dbReference>
<keyword evidence="10 16" id="KW-1133">Transmembrane helix</keyword>
<feature type="transmembrane region" description="Helical" evidence="16">
    <location>
        <begin position="29"/>
        <end position="49"/>
    </location>
</feature>
<feature type="transmembrane region" description="Helical" evidence="16">
    <location>
        <begin position="61"/>
        <end position="83"/>
    </location>
</feature>
<evidence type="ECO:0000256" key="16">
    <source>
        <dbReference type="SAM" id="Phobius"/>
    </source>
</evidence>
<evidence type="ECO:0000256" key="12">
    <source>
        <dbReference type="ARBA" id="ARBA00047899"/>
    </source>
</evidence>
<evidence type="ECO:0000256" key="6">
    <source>
        <dbReference type="ARBA" id="ARBA00022692"/>
    </source>
</evidence>
<evidence type="ECO:0000256" key="5">
    <source>
        <dbReference type="ARBA" id="ARBA00022679"/>
    </source>
</evidence>
<comment type="catalytic activity">
    <reaction evidence="12">
        <text>L-threonyl-[protein] + ATP = O-phospho-L-threonyl-[protein] + ADP + H(+)</text>
        <dbReference type="Rhea" id="RHEA:46608"/>
        <dbReference type="Rhea" id="RHEA-COMP:11060"/>
        <dbReference type="Rhea" id="RHEA-COMP:11605"/>
        <dbReference type="ChEBI" id="CHEBI:15378"/>
        <dbReference type="ChEBI" id="CHEBI:30013"/>
        <dbReference type="ChEBI" id="CHEBI:30616"/>
        <dbReference type="ChEBI" id="CHEBI:61977"/>
        <dbReference type="ChEBI" id="CHEBI:456216"/>
        <dbReference type="EC" id="2.7.11.1"/>
    </reaction>
</comment>
<dbReference type="Pfam" id="PF07714">
    <property type="entry name" value="PK_Tyr_Ser-Thr"/>
    <property type="match status" value="1"/>
</dbReference>
<feature type="region of interest" description="Disordered" evidence="15">
    <location>
        <begin position="439"/>
        <end position="482"/>
    </location>
</feature>
<protein>
    <recommendedName>
        <fullName evidence="2">non-specific serine/threonine protein kinase</fullName>
        <ecNumber evidence="2">2.7.11.1</ecNumber>
    </recommendedName>
</protein>
<feature type="domain" description="Protein kinase" evidence="17">
    <location>
        <begin position="159"/>
        <end position="437"/>
    </location>
</feature>
<dbReference type="Proteomes" id="UP000005215">
    <property type="component" value="Unassembled WGS sequence"/>
</dbReference>
<dbReference type="FunCoup" id="I3N1A6">
    <property type="interactions" value="200"/>
</dbReference>
<dbReference type="FunFam" id="3.30.200.20:FF:000275">
    <property type="entry name" value="Apoptosis associated tyrosine kinase"/>
    <property type="match status" value="1"/>
</dbReference>
<evidence type="ECO:0000256" key="4">
    <source>
        <dbReference type="ARBA" id="ARBA00022553"/>
    </source>
</evidence>
<keyword evidence="4" id="KW-0597">Phosphoprotein</keyword>
<evidence type="ECO:0000256" key="1">
    <source>
        <dbReference type="ARBA" id="ARBA00004167"/>
    </source>
</evidence>
<dbReference type="EMBL" id="AGTP01089650">
    <property type="status" value="NOT_ANNOTATED_CDS"/>
    <property type="molecule type" value="Genomic_DNA"/>
</dbReference>
<feature type="compositionally biased region" description="Pro residues" evidence="15">
    <location>
        <begin position="444"/>
        <end position="465"/>
    </location>
</feature>
<dbReference type="HOGENOM" id="CLU_006998_0_0_1"/>
<keyword evidence="7 14" id="KW-0547">Nucleotide-binding</keyword>
<dbReference type="PANTHER" id="PTHR24417:SF2">
    <property type="entry name" value="SERINE_THREONINE-PROTEIN KINASE LMTK3"/>
    <property type="match status" value="1"/>
</dbReference>
<dbReference type="GO" id="GO:0016020">
    <property type="term" value="C:membrane"/>
    <property type="evidence" value="ECO:0007669"/>
    <property type="project" value="UniProtKB-SubCell"/>
</dbReference>
<dbReference type="SUPFAM" id="SSF56112">
    <property type="entry name" value="Protein kinase-like (PK-like)"/>
    <property type="match status" value="1"/>
</dbReference>
<dbReference type="FunFam" id="1.10.510.10:FF:000347">
    <property type="entry name" value="Apoptosis associated tyrosine kinase"/>
    <property type="match status" value="1"/>
</dbReference>
<keyword evidence="5" id="KW-0808">Transferase</keyword>
<evidence type="ECO:0000259" key="17">
    <source>
        <dbReference type="PROSITE" id="PS50011"/>
    </source>
</evidence>
<dbReference type="GO" id="GO:0005524">
    <property type="term" value="F:ATP binding"/>
    <property type="evidence" value="ECO:0007669"/>
    <property type="project" value="UniProtKB-UniRule"/>
</dbReference>
<feature type="region of interest" description="Disordered" evidence="15">
    <location>
        <begin position="101"/>
        <end position="121"/>
    </location>
</feature>
<dbReference type="Ensembl" id="ENSSTOT00000022144.2">
    <property type="protein sequence ID" value="ENSSTOP00000018152.2"/>
    <property type="gene ID" value="ENSSTOG00000024144.2"/>
</dbReference>
<feature type="compositionally biased region" description="Basic and acidic residues" evidence="15">
    <location>
        <begin position="720"/>
        <end position="756"/>
    </location>
</feature>
<dbReference type="Gene3D" id="1.10.510.10">
    <property type="entry name" value="Transferase(Phosphotransferase) domain 1"/>
    <property type="match status" value="1"/>
</dbReference>
<keyword evidence="19" id="KW-1185">Reference proteome</keyword>
<dbReference type="InParanoid" id="I3N1A6"/>
<feature type="region of interest" description="Disordered" evidence="15">
    <location>
        <begin position="567"/>
        <end position="1023"/>
    </location>
</feature>
<evidence type="ECO:0000256" key="13">
    <source>
        <dbReference type="ARBA" id="ARBA00048679"/>
    </source>
</evidence>
<feature type="region of interest" description="Disordered" evidence="15">
    <location>
        <begin position="1041"/>
        <end position="1060"/>
    </location>
</feature>
<feature type="compositionally biased region" description="Basic and acidic residues" evidence="15">
    <location>
        <begin position="957"/>
        <end position="967"/>
    </location>
</feature>
<keyword evidence="11 16" id="KW-0472">Membrane</keyword>
<feature type="compositionally biased region" description="Pro residues" evidence="15">
    <location>
        <begin position="522"/>
        <end position="533"/>
    </location>
</feature>
<dbReference type="EC" id="2.7.11.1" evidence="2"/>
<evidence type="ECO:0000256" key="14">
    <source>
        <dbReference type="PROSITE-ProRule" id="PRU10141"/>
    </source>
</evidence>
<dbReference type="EMBL" id="AGTP01089652">
    <property type="status" value="NOT_ANNOTATED_CDS"/>
    <property type="molecule type" value="Genomic_DNA"/>
</dbReference>
<name>I3N1A6_ICTTR</name>
<keyword evidence="6 16" id="KW-0812">Transmembrane</keyword>
<comment type="catalytic activity">
    <reaction evidence="13">
        <text>L-seryl-[protein] + ATP = O-phospho-L-seryl-[protein] + ADP + H(+)</text>
        <dbReference type="Rhea" id="RHEA:17989"/>
        <dbReference type="Rhea" id="RHEA-COMP:9863"/>
        <dbReference type="Rhea" id="RHEA-COMP:11604"/>
        <dbReference type="ChEBI" id="CHEBI:15378"/>
        <dbReference type="ChEBI" id="CHEBI:29999"/>
        <dbReference type="ChEBI" id="CHEBI:30616"/>
        <dbReference type="ChEBI" id="CHEBI:83421"/>
        <dbReference type="ChEBI" id="CHEBI:456216"/>
        <dbReference type="EC" id="2.7.11.1"/>
    </reaction>
</comment>
<gene>
    <name evidence="18" type="primary">LMTK3</name>
</gene>
<dbReference type="STRING" id="43179.ENSSTOP00000018152"/>
<feature type="binding site" evidence="14">
    <location>
        <position position="190"/>
    </location>
    <ligand>
        <name>ATP</name>
        <dbReference type="ChEBI" id="CHEBI:30616"/>
    </ligand>
</feature>
<feature type="region of interest" description="Disordered" evidence="15">
    <location>
        <begin position="512"/>
        <end position="543"/>
    </location>
</feature>
<evidence type="ECO:0000256" key="2">
    <source>
        <dbReference type="ARBA" id="ARBA00012513"/>
    </source>
</evidence>
<dbReference type="InterPro" id="IPR000719">
    <property type="entry name" value="Prot_kinase_dom"/>
</dbReference>
<feature type="compositionally biased region" description="Basic and acidic residues" evidence="15">
    <location>
        <begin position="671"/>
        <end position="681"/>
    </location>
</feature>
<dbReference type="GO" id="GO:0004674">
    <property type="term" value="F:protein serine/threonine kinase activity"/>
    <property type="evidence" value="ECO:0007669"/>
    <property type="project" value="UniProtKB-KW"/>
</dbReference>
<evidence type="ECO:0000256" key="7">
    <source>
        <dbReference type="ARBA" id="ARBA00022741"/>
    </source>
</evidence>
<keyword evidence="9 14" id="KW-0067">ATP-binding</keyword>